<sequence length="843" mass="92686">MQQLQFLEDKSKYSRAEQVDEVTTQAPVFTTSLASVQIREGQRAHFESRLIPVSDHTMKVEWFHNGKPVKAGSRFVETNNFGFVALDILDAYPEDQGTYTCKATNALGEAVTQANLTCISKGAIDQGTLHEEALAKLRHLEQKPQSAPRAEEATSQAPVFTQPIRDLHAAEGQPLHFEGRLIPVGDETMKVEWFKNGVPLQQANRITTVNDFGFVALDLKYSQEDDSGTYTCRATNQLGQAATSATCLVQSRESLMLGSQHEGALPKLRQLEDKHISRPEVQETVVTEKPRFVTELTGPTNLVEGQSAHMEARIEPYPDANMKVEWFHNGKPLAMGSRYRTVNDFGFVSLDVLSAYPEDSGVYTVRASNRNGQATSQLNITVQPRAALIQESQHPAALQKISHLEAGRPRPAAEQAPQYERPVFGRPLKNASLVEGQPTHLEATLTPVNDPHMKVEWFYNGQPIPQGHRFKTTYDFGYVALDLLYSYPEDSGTYMCKATNLVGEAVTTCNVGVEAPRLEGRAPPVAEFTPARGQKYGGADRRPGKDGAQWRAVGGSGESAADPEHEPRRGSEWHASKLVCNRVMMDSCKLSGQDVPVAKERVPELPPLSSSVLGMSSEPYVDRQETASRWKASDRTENGHCESEGAEKQSRAVQKEEIRTPNGVSTSTVEEVTTAPERVSASIQRARSADERCRTPREHVIPIRLVPESAAPSASHTLTAQESRARPSQQRREHIIPVRLSPFPARRAPLRETSADRRHSVAAWPGLDWGQPPSADWWLSSDWGRPGRTAGGQSAEWLRPAALWPELHPQQPAFHCPVVGGPQAAALAALYSPPPPAGAANST</sequence>
<dbReference type="Proteomes" id="UP000440578">
    <property type="component" value="Unassembled WGS sequence"/>
</dbReference>
<dbReference type="OrthoDB" id="6612025at2759"/>
<feature type="compositionally biased region" description="Basic and acidic residues" evidence="1">
    <location>
        <begin position="624"/>
        <end position="659"/>
    </location>
</feature>
<feature type="compositionally biased region" description="Low complexity" evidence="1">
    <location>
        <begin position="664"/>
        <end position="674"/>
    </location>
</feature>
<protein>
    <submittedName>
        <fullName evidence="3">Titin</fullName>
    </submittedName>
</protein>
<feature type="domain" description="Ig-like" evidence="2">
    <location>
        <begin position="290"/>
        <end position="381"/>
    </location>
</feature>
<dbReference type="SMART" id="SM00408">
    <property type="entry name" value="IGc2"/>
    <property type="match status" value="4"/>
</dbReference>
<dbReference type="AlphaFoldDB" id="A0A6A4WLV1"/>
<gene>
    <name evidence="3" type="primary">sls_10</name>
    <name evidence="3" type="ORF">FJT64_024869</name>
</gene>
<comment type="caution">
    <text evidence="3">The sequence shown here is derived from an EMBL/GenBank/DDBJ whole genome shotgun (WGS) entry which is preliminary data.</text>
</comment>
<dbReference type="EMBL" id="VIIS01000970">
    <property type="protein sequence ID" value="KAF0303158.1"/>
    <property type="molecule type" value="Genomic_DNA"/>
</dbReference>
<dbReference type="SUPFAM" id="SSF48726">
    <property type="entry name" value="Immunoglobulin"/>
    <property type="match status" value="4"/>
</dbReference>
<dbReference type="PANTHER" id="PTHR47633">
    <property type="entry name" value="IMMUNOGLOBULIN"/>
    <property type="match status" value="1"/>
</dbReference>
<dbReference type="InterPro" id="IPR003598">
    <property type="entry name" value="Ig_sub2"/>
</dbReference>
<dbReference type="InterPro" id="IPR036179">
    <property type="entry name" value="Ig-like_dom_sf"/>
</dbReference>
<keyword evidence="4" id="KW-1185">Reference proteome</keyword>
<dbReference type="PANTHER" id="PTHR47633:SF4">
    <property type="entry name" value="MYOPALLADIN ISOFORM X1"/>
    <property type="match status" value="1"/>
</dbReference>
<feature type="domain" description="Ig-like" evidence="2">
    <location>
        <begin position="27"/>
        <end position="117"/>
    </location>
</feature>
<dbReference type="InterPro" id="IPR013098">
    <property type="entry name" value="Ig_I-set"/>
</dbReference>
<dbReference type="Gene3D" id="2.60.40.10">
    <property type="entry name" value="Immunoglobulins"/>
    <property type="match status" value="4"/>
</dbReference>
<feature type="compositionally biased region" description="Basic and acidic residues" evidence="1">
    <location>
        <begin position="687"/>
        <end position="701"/>
    </location>
</feature>
<reference evidence="3 4" key="1">
    <citation type="submission" date="2019-07" db="EMBL/GenBank/DDBJ databases">
        <title>Draft genome assembly of a fouling barnacle, Amphibalanus amphitrite (Darwin, 1854): The first reference genome for Thecostraca.</title>
        <authorList>
            <person name="Kim W."/>
        </authorList>
    </citation>
    <scope>NUCLEOTIDE SEQUENCE [LARGE SCALE GENOMIC DNA]</scope>
    <source>
        <strain evidence="3">SNU_AA5</strain>
        <tissue evidence="3">Soma without cirri and trophi</tissue>
    </source>
</reference>
<feature type="domain" description="Ig-like" evidence="2">
    <location>
        <begin position="411"/>
        <end position="507"/>
    </location>
</feature>
<evidence type="ECO:0000259" key="2">
    <source>
        <dbReference type="PROSITE" id="PS50835"/>
    </source>
</evidence>
<dbReference type="FunFam" id="2.60.40.10:FF:000119">
    <property type="entry name" value="Sallimus, isoform P"/>
    <property type="match status" value="4"/>
</dbReference>
<name>A0A6A4WLV1_AMPAM</name>
<dbReference type="PROSITE" id="PS50835">
    <property type="entry name" value="IG_LIKE"/>
    <property type="match status" value="4"/>
</dbReference>
<proteinExistence type="predicted"/>
<dbReference type="InterPro" id="IPR013783">
    <property type="entry name" value="Ig-like_fold"/>
</dbReference>
<dbReference type="InterPro" id="IPR007110">
    <property type="entry name" value="Ig-like_dom"/>
</dbReference>
<accession>A0A6A4WLV1</accession>
<dbReference type="InterPro" id="IPR003599">
    <property type="entry name" value="Ig_sub"/>
</dbReference>
<organism evidence="3 4">
    <name type="scientific">Amphibalanus amphitrite</name>
    <name type="common">Striped barnacle</name>
    <name type="synonym">Balanus amphitrite</name>
    <dbReference type="NCBI Taxonomy" id="1232801"/>
    <lineage>
        <taxon>Eukaryota</taxon>
        <taxon>Metazoa</taxon>
        <taxon>Ecdysozoa</taxon>
        <taxon>Arthropoda</taxon>
        <taxon>Crustacea</taxon>
        <taxon>Multicrustacea</taxon>
        <taxon>Cirripedia</taxon>
        <taxon>Thoracica</taxon>
        <taxon>Thoracicalcarea</taxon>
        <taxon>Balanomorpha</taxon>
        <taxon>Balanoidea</taxon>
        <taxon>Balanidae</taxon>
        <taxon>Amphibalaninae</taxon>
        <taxon>Amphibalanus</taxon>
    </lineage>
</organism>
<dbReference type="SMART" id="SM00409">
    <property type="entry name" value="IG"/>
    <property type="match status" value="4"/>
</dbReference>
<evidence type="ECO:0000313" key="3">
    <source>
        <dbReference type="EMBL" id="KAF0303158.1"/>
    </source>
</evidence>
<feature type="region of interest" description="Disordered" evidence="1">
    <location>
        <begin position="624"/>
        <end position="733"/>
    </location>
</feature>
<dbReference type="Pfam" id="PF07679">
    <property type="entry name" value="I-set"/>
    <property type="match status" value="4"/>
</dbReference>
<feature type="region of interest" description="Disordered" evidence="1">
    <location>
        <begin position="528"/>
        <end position="573"/>
    </location>
</feature>
<evidence type="ECO:0000256" key="1">
    <source>
        <dbReference type="SAM" id="MobiDB-lite"/>
    </source>
</evidence>
<feature type="domain" description="Ig-like" evidence="2">
    <location>
        <begin position="158"/>
        <end position="250"/>
    </location>
</feature>
<feature type="compositionally biased region" description="Basic and acidic residues" evidence="1">
    <location>
        <begin position="562"/>
        <end position="573"/>
    </location>
</feature>
<feature type="compositionally biased region" description="Polar residues" evidence="1">
    <location>
        <begin position="712"/>
        <end position="728"/>
    </location>
</feature>
<evidence type="ECO:0000313" key="4">
    <source>
        <dbReference type="Proteomes" id="UP000440578"/>
    </source>
</evidence>